<gene>
    <name evidence="5" type="ORF">E6C64_11870</name>
</gene>
<evidence type="ECO:0000259" key="4">
    <source>
        <dbReference type="PROSITE" id="PS50932"/>
    </source>
</evidence>
<evidence type="ECO:0000256" key="2">
    <source>
        <dbReference type="ARBA" id="ARBA00023125"/>
    </source>
</evidence>
<dbReference type="EMBL" id="SSSM01000005">
    <property type="protein sequence ID" value="THG29401.1"/>
    <property type="molecule type" value="Genomic_DNA"/>
</dbReference>
<dbReference type="Proteomes" id="UP000309133">
    <property type="component" value="Unassembled WGS sequence"/>
</dbReference>
<dbReference type="InterPro" id="IPR000843">
    <property type="entry name" value="HTH_LacI"/>
</dbReference>
<dbReference type="InterPro" id="IPR010982">
    <property type="entry name" value="Lambda_DNA-bd_dom_sf"/>
</dbReference>
<keyword evidence="3" id="KW-0804">Transcription</keyword>
<dbReference type="GO" id="GO:0000976">
    <property type="term" value="F:transcription cis-regulatory region binding"/>
    <property type="evidence" value="ECO:0007669"/>
    <property type="project" value="TreeGrafter"/>
</dbReference>
<keyword evidence="1" id="KW-0805">Transcription regulation</keyword>
<dbReference type="Gene3D" id="3.40.50.2300">
    <property type="match status" value="2"/>
</dbReference>
<comment type="caution">
    <text evidence="5">The sequence shown here is derived from an EMBL/GenBank/DDBJ whole genome shotgun (WGS) entry which is preliminary data.</text>
</comment>
<dbReference type="InterPro" id="IPR028082">
    <property type="entry name" value="Peripla_BP_I"/>
</dbReference>
<dbReference type="RefSeq" id="WP_136427731.1">
    <property type="nucleotide sequence ID" value="NZ_SSSM01000005.1"/>
</dbReference>
<dbReference type="Pfam" id="PF13377">
    <property type="entry name" value="Peripla_BP_3"/>
    <property type="match status" value="1"/>
</dbReference>
<dbReference type="Pfam" id="PF00356">
    <property type="entry name" value="LacI"/>
    <property type="match status" value="1"/>
</dbReference>
<keyword evidence="2" id="KW-0238">DNA-binding</keyword>
<name>A0A4S4FH02_9MICO</name>
<evidence type="ECO:0000256" key="3">
    <source>
        <dbReference type="ARBA" id="ARBA00023163"/>
    </source>
</evidence>
<dbReference type="SUPFAM" id="SSF53822">
    <property type="entry name" value="Periplasmic binding protein-like I"/>
    <property type="match status" value="1"/>
</dbReference>
<dbReference type="SUPFAM" id="SSF47413">
    <property type="entry name" value="lambda repressor-like DNA-binding domains"/>
    <property type="match status" value="1"/>
</dbReference>
<dbReference type="InterPro" id="IPR046335">
    <property type="entry name" value="LacI/GalR-like_sensor"/>
</dbReference>
<dbReference type="PANTHER" id="PTHR30146:SF109">
    <property type="entry name" value="HTH-TYPE TRANSCRIPTIONAL REGULATOR GALS"/>
    <property type="match status" value="1"/>
</dbReference>
<proteinExistence type="predicted"/>
<feature type="domain" description="HTH lacI-type" evidence="4">
    <location>
        <begin position="4"/>
        <end position="58"/>
    </location>
</feature>
<dbReference type="SMART" id="SM00354">
    <property type="entry name" value="HTH_LACI"/>
    <property type="match status" value="1"/>
</dbReference>
<evidence type="ECO:0000313" key="6">
    <source>
        <dbReference type="Proteomes" id="UP000309133"/>
    </source>
</evidence>
<dbReference type="CDD" id="cd06293">
    <property type="entry name" value="PBP1_LacI-like"/>
    <property type="match status" value="1"/>
</dbReference>
<dbReference type="PROSITE" id="PS50932">
    <property type="entry name" value="HTH_LACI_2"/>
    <property type="match status" value="1"/>
</dbReference>
<accession>A0A4S4FH02</accession>
<dbReference type="PANTHER" id="PTHR30146">
    <property type="entry name" value="LACI-RELATED TRANSCRIPTIONAL REPRESSOR"/>
    <property type="match status" value="1"/>
</dbReference>
<dbReference type="CDD" id="cd01392">
    <property type="entry name" value="HTH_LacI"/>
    <property type="match status" value="1"/>
</dbReference>
<dbReference type="OrthoDB" id="37081at2"/>
<reference evidence="5 6" key="1">
    <citation type="submission" date="2019-04" db="EMBL/GenBank/DDBJ databases">
        <authorList>
            <person name="Jiang L."/>
        </authorList>
    </citation>
    <scope>NUCLEOTIDE SEQUENCE [LARGE SCALE GENOMIC DNA]</scope>
    <source>
        <strain evidence="5 6">YIM 131853</strain>
    </source>
</reference>
<protein>
    <submittedName>
        <fullName evidence="5">LacI family transcriptional regulator</fullName>
    </submittedName>
</protein>
<dbReference type="GO" id="GO:0003700">
    <property type="term" value="F:DNA-binding transcription factor activity"/>
    <property type="evidence" value="ECO:0007669"/>
    <property type="project" value="TreeGrafter"/>
</dbReference>
<organism evidence="5 6">
    <name type="scientific">Naasia lichenicola</name>
    <dbReference type="NCBI Taxonomy" id="2565933"/>
    <lineage>
        <taxon>Bacteria</taxon>
        <taxon>Bacillati</taxon>
        <taxon>Actinomycetota</taxon>
        <taxon>Actinomycetes</taxon>
        <taxon>Micrococcales</taxon>
        <taxon>Microbacteriaceae</taxon>
        <taxon>Naasia</taxon>
    </lineage>
</organism>
<dbReference type="Gene3D" id="1.10.260.40">
    <property type="entry name" value="lambda repressor-like DNA-binding domains"/>
    <property type="match status" value="1"/>
</dbReference>
<evidence type="ECO:0000256" key="1">
    <source>
        <dbReference type="ARBA" id="ARBA00023015"/>
    </source>
</evidence>
<keyword evidence="6" id="KW-1185">Reference proteome</keyword>
<dbReference type="PROSITE" id="PS00356">
    <property type="entry name" value="HTH_LACI_1"/>
    <property type="match status" value="1"/>
</dbReference>
<evidence type="ECO:0000313" key="5">
    <source>
        <dbReference type="EMBL" id="THG29401.1"/>
    </source>
</evidence>
<dbReference type="AlphaFoldDB" id="A0A4S4FH02"/>
<sequence>MASISVRDVANRAGVSVGTVSNVLNKPEKVNSETIRRVHEAIDSLGFVRNDAARQLRAGRSRAIGLIVLDASNPFFTDVARGAENAAQDLGIAVLTGNSDQDPEREQRYLDLFEEQRVRGILLSPVGELTARLERMRSRGVPVVLVDRRADLEGFSSVSVDDIQGGRLAVEHLLQLGRRRVAFVGGPVGLQQVADRLEGARQAIAEVPGAEIEVLPIPQLTVEHGRLVGESLRARSSDELPDAVFAANDLVAVGLLQAFMLTGSVRVPEQVALVGYDDIAFANAAVVPITSIRQPSELMGRTAVELVERELEDPEGAVREHVVFPPVLVVRASSGGAIGSDPGALSA</sequence>